<proteinExistence type="inferred from homology"/>
<gene>
    <name evidence="6" type="primary">gcvA_7</name>
    <name evidence="6" type="ORF">SB6408_05255</name>
</gene>
<name>A0A564L3S5_9ENTR</name>
<dbReference type="InterPro" id="IPR058163">
    <property type="entry name" value="LysR-type_TF_proteobact-type"/>
</dbReference>
<keyword evidence="2" id="KW-0805">Transcription regulation</keyword>
<feature type="domain" description="HTH lysR-type" evidence="5">
    <location>
        <begin position="4"/>
        <end position="61"/>
    </location>
</feature>
<protein>
    <submittedName>
        <fullName evidence="6">Glycine cleavage system transcriptional activator</fullName>
    </submittedName>
</protein>
<dbReference type="InterPro" id="IPR036390">
    <property type="entry name" value="WH_DNA-bd_sf"/>
</dbReference>
<evidence type="ECO:0000313" key="7">
    <source>
        <dbReference type="Proteomes" id="UP000318370"/>
    </source>
</evidence>
<dbReference type="GO" id="GO:0043565">
    <property type="term" value="F:sequence-specific DNA binding"/>
    <property type="evidence" value="ECO:0007669"/>
    <property type="project" value="TreeGrafter"/>
</dbReference>
<accession>A0A564L3S5</accession>
<dbReference type="GO" id="GO:0003700">
    <property type="term" value="F:DNA-binding transcription factor activity"/>
    <property type="evidence" value="ECO:0007669"/>
    <property type="project" value="InterPro"/>
</dbReference>
<dbReference type="Proteomes" id="UP000318370">
    <property type="component" value="Unassembled WGS sequence"/>
</dbReference>
<dbReference type="PANTHER" id="PTHR30537">
    <property type="entry name" value="HTH-TYPE TRANSCRIPTIONAL REGULATOR"/>
    <property type="match status" value="1"/>
</dbReference>
<dbReference type="PROSITE" id="PS50931">
    <property type="entry name" value="HTH_LYSR"/>
    <property type="match status" value="1"/>
</dbReference>
<comment type="similarity">
    <text evidence="1">Belongs to the LysR transcriptional regulatory family.</text>
</comment>
<dbReference type="SUPFAM" id="SSF46785">
    <property type="entry name" value="Winged helix' DNA-binding domain"/>
    <property type="match status" value="1"/>
</dbReference>
<dbReference type="InterPro" id="IPR005119">
    <property type="entry name" value="LysR_subst-bd"/>
</dbReference>
<dbReference type="AlphaFoldDB" id="A0A564L3S5"/>
<dbReference type="Gene3D" id="3.40.190.10">
    <property type="entry name" value="Periplasmic binding protein-like II"/>
    <property type="match status" value="2"/>
</dbReference>
<keyword evidence="3" id="KW-0238">DNA-binding</keyword>
<evidence type="ECO:0000256" key="4">
    <source>
        <dbReference type="ARBA" id="ARBA00023163"/>
    </source>
</evidence>
<dbReference type="Pfam" id="PF00126">
    <property type="entry name" value="HTH_1"/>
    <property type="match status" value="1"/>
</dbReference>
<dbReference type="Pfam" id="PF03466">
    <property type="entry name" value="LysR_substrate"/>
    <property type="match status" value="1"/>
</dbReference>
<organism evidence="6 7">
    <name type="scientific">Klebsiella spallanzanii</name>
    <dbReference type="NCBI Taxonomy" id="2587528"/>
    <lineage>
        <taxon>Bacteria</taxon>
        <taxon>Pseudomonadati</taxon>
        <taxon>Pseudomonadota</taxon>
        <taxon>Gammaproteobacteria</taxon>
        <taxon>Enterobacterales</taxon>
        <taxon>Enterobacteriaceae</taxon>
        <taxon>Klebsiella/Raoultella group</taxon>
        <taxon>Klebsiella</taxon>
    </lineage>
</organism>
<dbReference type="EMBL" id="CABGHF010000016">
    <property type="protein sequence ID" value="VUS76036.1"/>
    <property type="molecule type" value="Genomic_DNA"/>
</dbReference>
<keyword evidence="4" id="KW-0804">Transcription</keyword>
<evidence type="ECO:0000313" key="6">
    <source>
        <dbReference type="EMBL" id="VUS76036.1"/>
    </source>
</evidence>
<dbReference type="GO" id="GO:0006351">
    <property type="term" value="P:DNA-templated transcription"/>
    <property type="evidence" value="ECO:0007669"/>
    <property type="project" value="TreeGrafter"/>
</dbReference>
<evidence type="ECO:0000256" key="1">
    <source>
        <dbReference type="ARBA" id="ARBA00009437"/>
    </source>
</evidence>
<dbReference type="SUPFAM" id="SSF53850">
    <property type="entry name" value="Periplasmic binding protein-like II"/>
    <property type="match status" value="1"/>
</dbReference>
<dbReference type="InterPro" id="IPR036388">
    <property type="entry name" value="WH-like_DNA-bd_sf"/>
</dbReference>
<dbReference type="PANTHER" id="PTHR30537:SF26">
    <property type="entry name" value="GLYCINE CLEAVAGE SYSTEM TRANSCRIPTIONAL ACTIVATOR"/>
    <property type="match status" value="1"/>
</dbReference>
<reference evidence="6 7" key="1">
    <citation type="submission" date="2019-07" db="EMBL/GenBank/DDBJ databases">
        <authorList>
            <person name="Brisse S."/>
            <person name="Rodrigues C."/>
            <person name="Thorpe H."/>
        </authorList>
    </citation>
    <scope>NUCLEOTIDE SEQUENCE [LARGE SCALE GENOMIC DNA]</scope>
    <source>
        <strain evidence="6">SB6408</strain>
    </source>
</reference>
<evidence type="ECO:0000256" key="2">
    <source>
        <dbReference type="ARBA" id="ARBA00023015"/>
    </source>
</evidence>
<sequence>MSMPPLYALRAFETAARLGSFSKAAAALHVTPGAVSRHVSTLEAWFECQLFIRHGPKVMLTDAGYQLAKALEESFMSIERACQALRRQAGKLRLKAPSTLTMRWLLDVLQQFRQQHQRPEVEMSSLWMDRDSVDFAQEPFDCAILLGEGHFGDNNVCHLLFAEWLIPLCTPSMRHKARQDLTACTLIHPSTDRRDWRRWLQYYDQLAPNITQGIVFDTLEQGTMAAMSGHGVSIGDLLLNLPAIRAGLLALPFSTAIATGEGYYLVWPKNILSPQPIALLLDFLNQHIPGPLPDDIIRRGQEPELQNVDRGNQQIARGTPDHR</sequence>
<dbReference type="InterPro" id="IPR000847">
    <property type="entry name" value="LysR_HTH_N"/>
</dbReference>
<evidence type="ECO:0000256" key="3">
    <source>
        <dbReference type="ARBA" id="ARBA00023125"/>
    </source>
</evidence>
<dbReference type="Gene3D" id="1.10.10.10">
    <property type="entry name" value="Winged helix-like DNA-binding domain superfamily/Winged helix DNA-binding domain"/>
    <property type="match status" value="1"/>
</dbReference>
<evidence type="ECO:0000259" key="5">
    <source>
        <dbReference type="PROSITE" id="PS50931"/>
    </source>
</evidence>